<reference evidence="2" key="1">
    <citation type="submission" date="2016-06" db="EMBL/GenBank/DDBJ databases">
        <title>Parallel loss of symbiosis genes in relatives of nitrogen-fixing non-legume Parasponia.</title>
        <authorList>
            <person name="Van Velzen R."/>
            <person name="Holmer R."/>
            <person name="Bu F."/>
            <person name="Rutten L."/>
            <person name="Van Zeijl A."/>
            <person name="Liu W."/>
            <person name="Santuari L."/>
            <person name="Cao Q."/>
            <person name="Sharma T."/>
            <person name="Shen D."/>
            <person name="Roswanjaya Y."/>
            <person name="Wardhani T."/>
            <person name="Kalhor M.S."/>
            <person name="Jansen J."/>
            <person name="Van den Hoogen J."/>
            <person name="Gungor B."/>
            <person name="Hartog M."/>
            <person name="Hontelez J."/>
            <person name="Verver J."/>
            <person name="Yang W.-C."/>
            <person name="Schijlen E."/>
            <person name="Repin R."/>
            <person name="Schilthuizen M."/>
            <person name="Schranz E."/>
            <person name="Heidstra R."/>
            <person name="Miyata K."/>
            <person name="Fedorova E."/>
            <person name="Kohlen W."/>
            <person name="Bisseling T."/>
            <person name="Smit S."/>
            <person name="Geurts R."/>
        </authorList>
    </citation>
    <scope>NUCLEOTIDE SEQUENCE [LARGE SCALE GENOMIC DNA]</scope>
    <source>
        <strain evidence="2">cv. WU1-14</strain>
    </source>
</reference>
<evidence type="ECO:0000313" key="1">
    <source>
        <dbReference type="EMBL" id="PON50126.1"/>
    </source>
</evidence>
<comment type="caution">
    <text evidence="1">The sequence shown here is derived from an EMBL/GenBank/DDBJ whole genome shotgun (WGS) entry which is preliminary data.</text>
</comment>
<accession>A0A2P5BMV9</accession>
<evidence type="ECO:0000313" key="2">
    <source>
        <dbReference type="Proteomes" id="UP000237105"/>
    </source>
</evidence>
<dbReference type="Proteomes" id="UP000237105">
    <property type="component" value="Unassembled WGS sequence"/>
</dbReference>
<name>A0A2P5BMV9_PARAD</name>
<keyword evidence="2" id="KW-1185">Reference proteome</keyword>
<sequence>MSRLEKQIKQEMDIVLLCVLVDHIVGNNRDKDEVSGVGLEDKYWWGCSCEM</sequence>
<proteinExistence type="predicted"/>
<gene>
    <name evidence="1" type="ORF">PanWU01x14_225680</name>
</gene>
<dbReference type="AlphaFoldDB" id="A0A2P5BMV9"/>
<dbReference type="EMBL" id="JXTB01000250">
    <property type="protein sequence ID" value="PON50126.1"/>
    <property type="molecule type" value="Genomic_DNA"/>
</dbReference>
<organism evidence="1 2">
    <name type="scientific">Parasponia andersonii</name>
    <name type="common">Sponia andersonii</name>
    <dbReference type="NCBI Taxonomy" id="3476"/>
    <lineage>
        <taxon>Eukaryota</taxon>
        <taxon>Viridiplantae</taxon>
        <taxon>Streptophyta</taxon>
        <taxon>Embryophyta</taxon>
        <taxon>Tracheophyta</taxon>
        <taxon>Spermatophyta</taxon>
        <taxon>Magnoliopsida</taxon>
        <taxon>eudicotyledons</taxon>
        <taxon>Gunneridae</taxon>
        <taxon>Pentapetalae</taxon>
        <taxon>rosids</taxon>
        <taxon>fabids</taxon>
        <taxon>Rosales</taxon>
        <taxon>Cannabaceae</taxon>
        <taxon>Parasponia</taxon>
    </lineage>
</organism>
<protein>
    <submittedName>
        <fullName evidence="1">Uncharacterized protein</fullName>
    </submittedName>
</protein>
<feature type="non-terminal residue" evidence="1">
    <location>
        <position position="51"/>
    </location>
</feature>